<comment type="caution">
    <text evidence="1">The sequence shown here is derived from an EMBL/GenBank/DDBJ whole genome shotgun (WGS) entry which is preliminary data.</text>
</comment>
<accession>A0ABR3Y4Q4</accession>
<gene>
    <name evidence="1" type="ORF">VTK73DRAFT_113</name>
</gene>
<evidence type="ECO:0000313" key="1">
    <source>
        <dbReference type="EMBL" id="KAL1883038.1"/>
    </source>
</evidence>
<dbReference type="EMBL" id="JAZHXJ010000010">
    <property type="protein sequence ID" value="KAL1883038.1"/>
    <property type="molecule type" value="Genomic_DNA"/>
</dbReference>
<protein>
    <submittedName>
        <fullName evidence="1">Uncharacterized protein</fullName>
    </submittedName>
</protein>
<organism evidence="1 2">
    <name type="scientific">Phialemonium thermophilum</name>
    <dbReference type="NCBI Taxonomy" id="223376"/>
    <lineage>
        <taxon>Eukaryota</taxon>
        <taxon>Fungi</taxon>
        <taxon>Dikarya</taxon>
        <taxon>Ascomycota</taxon>
        <taxon>Pezizomycotina</taxon>
        <taxon>Sordariomycetes</taxon>
        <taxon>Sordariomycetidae</taxon>
        <taxon>Cephalothecales</taxon>
        <taxon>Cephalothecaceae</taxon>
        <taxon>Phialemonium</taxon>
    </lineage>
</organism>
<reference evidence="1 2" key="1">
    <citation type="journal article" date="2024" name="Commun. Biol.">
        <title>Comparative genomic analysis of thermophilic fungi reveals convergent evolutionary adaptations and gene losses.</title>
        <authorList>
            <person name="Steindorff A.S."/>
            <person name="Aguilar-Pontes M.V."/>
            <person name="Robinson A.J."/>
            <person name="Andreopoulos B."/>
            <person name="LaButti K."/>
            <person name="Kuo A."/>
            <person name="Mondo S."/>
            <person name="Riley R."/>
            <person name="Otillar R."/>
            <person name="Haridas S."/>
            <person name="Lipzen A."/>
            <person name="Grimwood J."/>
            <person name="Schmutz J."/>
            <person name="Clum A."/>
            <person name="Reid I.D."/>
            <person name="Moisan M.C."/>
            <person name="Butler G."/>
            <person name="Nguyen T.T.M."/>
            <person name="Dewar K."/>
            <person name="Conant G."/>
            <person name="Drula E."/>
            <person name="Henrissat B."/>
            <person name="Hansel C."/>
            <person name="Singer S."/>
            <person name="Hutchinson M.I."/>
            <person name="de Vries R.P."/>
            <person name="Natvig D.O."/>
            <person name="Powell A.J."/>
            <person name="Tsang A."/>
            <person name="Grigoriev I.V."/>
        </authorList>
    </citation>
    <scope>NUCLEOTIDE SEQUENCE [LARGE SCALE GENOMIC DNA]</scope>
    <source>
        <strain evidence="1 2">ATCC 24622</strain>
    </source>
</reference>
<evidence type="ECO:0000313" key="2">
    <source>
        <dbReference type="Proteomes" id="UP001586593"/>
    </source>
</evidence>
<keyword evidence="2" id="KW-1185">Reference proteome</keyword>
<name>A0ABR3Y4Q4_9PEZI</name>
<sequence length="174" mass="19245">MLKLLSDLHHLGFMDIVSLGASLFSEYPHELSLPVLSQCSPKLPSCNAGFSFLDLEPRRQHTTHGMAFVYIYPCLEASTVQLTIGLHALPQGFEFRKKKTNITSGENVITNERVPFYICAKTPFHNRALSATGLPNIFPYLQFSPVAAETFLHHEPSLVGTPSLSLNTDDDGLT</sequence>
<proteinExistence type="predicted"/>
<dbReference type="Proteomes" id="UP001586593">
    <property type="component" value="Unassembled WGS sequence"/>
</dbReference>